<dbReference type="EMBL" id="BJWL01000017">
    <property type="protein sequence ID" value="GFZ05114.1"/>
    <property type="molecule type" value="Genomic_DNA"/>
</dbReference>
<accession>A0A7J0G2V5</accession>
<comment type="caution">
    <text evidence="3">The sequence shown here is derived from an EMBL/GenBank/DDBJ whole genome shotgun (WGS) entry which is preliminary data.</text>
</comment>
<proteinExistence type="predicted"/>
<evidence type="ECO:0000256" key="1">
    <source>
        <dbReference type="SAM" id="MobiDB-lite"/>
    </source>
</evidence>
<dbReference type="InterPro" id="IPR058594">
    <property type="entry name" value="PB1-like_dom_pln"/>
</dbReference>
<organism evidence="3 4">
    <name type="scientific">Actinidia rufa</name>
    <dbReference type="NCBI Taxonomy" id="165716"/>
    <lineage>
        <taxon>Eukaryota</taxon>
        <taxon>Viridiplantae</taxon>
        <taxon>Streptophyta</taxon>
        <taxon>Embryophyta</taxon>
        <taxon>Tracheophyta</taxon>
        <taxon>Spermatophyta</taxon>
        <taxon>Magnoliopsida</taxon>
        <taxon>eudicotyledons</taxon>
        <taxon>Gunneridae</taxon>
        <taxon>Pentapetalae</taxon>
        <taxon>asterids</taxon>
        <taxon>Ericales</taxon>
        <taxon>Actinidiaceae</taxon>
        <taxon>Actinidia</taxon>
    </lineage>
</organism>
<reference evidence="3 4" key="1">
    <citation type="submission" date="2019-07" db="EMBL/GenBank/DDBJ databases">
        <title>De Novo Assembly of kiwifruit Actinidia rufa.</title>
        <authorList>
            <person name="Sugita-Konishi S."/>
            <person name="Sato K."/>
            <person name="Mori E."/>
            <person name="Abe Y."/>
            <person name="Kisaki G."/>
            <person name="Hamano K."/>
            <person name="Suezawa K."/>
            <person name="Otani M."/>
            <person name="Fukuda T."/>
            <person name="Manabe T."/>
            <person name="Gomi K."/>
            <person name="Tabuchi M."/>
            <person name="Akimitsu K."/>
            <person name="Kataoka I."/>
        </authorList>
    </citation>
    <scope>NUCLEOTIDE SEQUENCE [LARGE SCALE GENOMIC DNA]</scope>
    <source>
        <strain evidence="4">cv. Fuchu</strain>
    </source>
</reference>
<sequence length="224" mass="25231">MTKTMFTLQILHGGKLVQGDHVTYVNGEESISTVDSDLMSYFELMYIMKDIGYPNNPLVYYKLPNSDMNIGLVTLTSNTEIVNMFNVHAGRTLIEIFVHTPDFVNGKVVTNEIRNEVEDDGIFMNEVTIPNGLVDVFSDFDSEWKPYDDVQIDSDKEGLSGMEESSTGGEEEIDKDGGIIDIGDKELGDNDVVVKKERWVILILVVKRRVIMIEVMDNIAKLSH</sequence>
<dbReference type="AlphaFoldDB" id="A0A7J0G2V5"/>
<dbReference type="Pfam" id="PF26130">
    <property type="entry name" value="PB1-like"/>
    <property type="match status" value="1"/>
</dbReference>
<feature type="compositionally biased region" description="Low complexity" evidence="1">
    <location>
        <begin position="159"/>
        <end position="168"/>
    </location>
</feature>
<dbReference type="Proteomes" id="UP000585474">
    <property type="component" value="Unassembled WGS sequence"/>
</dbReference>
<evidence type="ECO:0000259" key="2">
    <source>
        <dbReference type="Pfam" id="PF26130"/>
    </source>
</evidence>
<feature type="domain" description="PB1-like" evidence="2">
    <location>
        <begin position="4"/>
        <end position="97"/>
    </location>
</feature>
<dbReference type="OrthoDB" id="1751576at2759"/>
<evidence type="ECO:0000313" key="4">
    <source>
        <dbReference type="Proteomes" id="UP000585474"/>
    </source>
</evidence>
<feature type="region of interest" description="Disordered" evidence="1">
    <location>
        <begin position="154"/>
        <end position="177"/>
    </location>
</feature>
<evidence type="ECO:0000313" key="3">
    <source>
        <dbReference type="EMBL" id="GFZ05114.1"/>
    </source>
</evidence>
<gene>
    <name evidence="3" type="ORF">Acr_17g0006860</name>
</gene>
<name>A0A7J0G2V5_9ERIC</name>
<protein>
    <recommendedName>
        <fullName evidence="2">PB1-like domain-containing protein</fullName>
    </recommendedName>
</protein>
<keyword evidence="4" id="KW-1185">Reference proteome</keyword>